<evidence type="ECO:0000313" key="4">
    <source>
        <dbReference type="Proteomes" id="UP000613580"/>
    </source>
</evidence>
<dbReference type="InterPro" id="IPR018247">
    <property type="entry name" value="EF_Hand_1_Ca_BS"/>
</dbReference>
<dbReference type="Proteomes" id="UP000613580">
    <property type="component" value="Unassembled WGS sequence"/>
</dbReference>
<evidence type="ECO:0000313" key="3">
    <source>
        <dbReference type="EMBL" id="KAF7318332.1"/>
    </source>
</evidence>
<name>A0A8H6WHY5_MYCCL</name>
<evidence type="ECO:0000256" key="2">
    <source>
        <dbReference type="SAM" id="MobiDB-lite"/>
    </source>
</evidence>
<keyword evidence="4" id="KW-1185">Reference proteome</keyword>
<feature type="compositionally biased region" description="Acidic residues" evidence="2">
    <location>
        <begin position="726"/>
        <end position="751"/>
    </location>
</feature>
<dbReference type="PROSITE" id="PS00018">
    <property type="entry name" value="EF_HAND_1"/>
    <property type="match status" value="1"/>
</dbReference>
<feature type="compositionally biased region" description="Acidic residues" evidence="2">
    <location>
        <begin position="639"/>
        <end position="656"/>
    </location>
</feature>
<protein>
    <recommendedName>
        <fullName evidence="5">EF-hand domain-containing protein</fullName>
    </recommendedName>
</protein>
<keyword evidence="1" id="KW-0175">Coiled coil</keyword>
<sequence length="751" mass="83645">MESKIQRADAALTKGSDLIREEANAPHNKKQTKERTKKILNTLQQVTSVLGGLAELDPRAKAVVGVLSGVLQLEFDRRENDENIVAICHNMVAMVYVLRFLTTEVLGDDEDLSTQLDDRISEMTQLITDFGDFADLYYTKFKLSVVRFIRATEFKQKLTQFNTAFFENQEQLQFLLNVRAAEIQRHVAADAEAALHNTELILAHLGQPTTSKEKDAVSKVLQHRNLETIVDDPEAMKELAGAFGESMTATVASAVRGDLEELLSANLNQFNLKLEGAKNEINAAIGRSTDTIMHKLESGPHELIEEEDVRTVWKDNQFRMSVKVRLFVDAIRDHFAVKLSRETAESGVVPVDKWALDILSKGIYHSAIGEAIDEDSSGYLSVHEVNRFFVRKQNYTVLTWLAFWAVGWQHLTLISSDKVSDVLDDIEARSKKVQSSSNYDDRVKAAIKEYTVTIKCLQALLSWGKVVAEGDSSFIDDLNQDTTAELEDAVSEAMNKTEESFTTQLEKLDFFLNDPALLPAITGQSDLRIEQVIMSLLAVILPVHLAELAENIPTVKDSDEAIDQWTEKIERLDTTLTILCVEFHFRMKSLIRSWRAQRLDLELQMHSYASGLFAGWYKEYTTPGSLLQTTLVAQLEPSSDSEDEEEEEPGTEDGEEHDNQPAGSADQPQQAPNPSGGAPSDRTDASAIAQLSDRLDAIEGLLKQLLALHSQAPNARAVNDGPGFGEDYDAGEPAAPEEDPDAYNPDPEDYD</sequence>
<feature type="region of interest" description="Disordered" evidence="2">
    <location>
        <begin position="634"/>
        <end position="689"/>
    </location>
</feature>
<evidence type="ECO:0000256" key="1">
    <source>
        <dbReference type="SAM" id="Coils"/>
    </source>
</evidence>
<accession>A0A8H6WHY5</accession>
<feature type="coiled-coil region" evidence="1">
    <location>
        <begin position="260"/>
        <end position="287"/>
    </location>
</feature>
<reference evidence="3" key="1">
    <citation type="submission" date="2020-05" db="EMBL/GenBank/DDBJ databases">
        <title>Mycena genomes resolve the evolution of fungal bioluminescence.</title>
        <authorList>
            <person name="Tsai I.J."/>
        </authorList>
    </citation>
    <scope>NUCLEOTIDE SEQUENCE</scope>
    <source>
        <strain evidence="3">110903Hualien_Pintung</strain>
    </source>
</reference>
<gene>
    <name evidence="3" type="ORF">HMN09_00342000</name>
</gene>
<comment type="caution">
    <text evidence="3">The sequence shown here is derived from an EMBL/GenBank/DDBJ whole genome shotgun (WGS) entry which is preliminary data.</text>
</comment>
<dbReference type="AlphaFoldDB" id="A0A8H6WHY5"/>
<dbReference type="EMBL" id="JACAZE010000004">
    <property type="protein sequence ID" value="KAF7318332.1"/>
    <property type="molecule type" value="Genomic_DNA"/>
</dbReference>
<feature type="region of interest" description="Disordered" evidence="2">
    <location>
        <begin position="711"/>
        <end position="751"/>
    </location>
</feature>
<dbReference type="OrthoDB" id="3222020at2759"/>
<proteinExistence type="predicted"/>
<evidence type="ECO:0008006" key="5">
    <source>
        <dbReference type="Google" id="ProtNLM"/>
    </source>
</evidence>
<organism evidence="3 4">
    <name type="scientific">Mycena chlorophos</name>
    <name type="common">Agaric fungus</name>
    <name type="synonym">Agaricus chlorophos</name>
    <dbReference type="NCBI Taxonomy" id="658473"/>
    <lineage>
        <taxon>Eukaryota</taxon>
        <taxon>Fungi</taxon>
        <taxon>Dikarya</taxon>
        <taxon>Basidiomycota</taxon>
        <taxon>Agaricomycotina</taxon>
        <taxon>Agaricomycetes</taxon>
        <taxon>Agaricomycetidae</taxon>
        <taxon>Agaricales</taxon>
        <taxon>Marasmiineae</taxon>
        <taxon>Mycenaceae</taxon>
        <taxon>Mycena</taxon>
    </lineage>
</organism>